<dbReference type="AlphaFoldDB" id="R9A9U0"/>
<dbReference type="OrthoDB" id="3226845at2759"/>
<dbReference type="HOGENOM" id="CLU_918899_0_0_1"/>
<dbReference type="eggNOG" id="ENOG502SK77">
    <property type="taxonomic scope" value="Eukaryota"/>
</dbReference>
<dbReference type="RefSeq" id="XP_009270366.1">
    <property type="nucleotide sequence ID" value="XM_009272091.1"/>
</dbReference>
<protein>
    <recommendedName>
        <fullName evidence="4">CCR4-NOT transcription complex subunit 11</fullName>
    </recommendedName>
</protein>
<proteinExistence type="inferred from homology"/>
<dbReference type="GO" id="GO:0005737">
    <property type="term" value="C:cytoplasm"/>
    <property type="evidence" value="ECO:0007669"/>
    <property type="project" value="UniProtKB-SubCell"/>
</dbReference>
<sequence>MQLSEHLELIKTGDEHYFSHALHYLLPALQNSSSSDERILSVYCLVGLYVPHHITINPFNAPIQQVLEKEISSGGDGDVLLVWFIISVTTHPSAFGHFSNMSLEQVRSEFNKSDKQTMEQYAQLKQKTSGTSGWADEQTAYLLYKASTNTLNMSEQRLLKNNADTINIKDIPSHHIPGLINFNPQIADVVLFPVLSQSPVHLHQLATLPPHKSVLHVVANLCKRGRELMTKTVLGMFISNCIEWINTAEELRESGVKYLCMFLATLLDQDILEKDDAVMVEISHFCIDYSRFSDAIQLYARLN</sequence>
<dbReference type="GO" id="GO:0005634">
    <property type="term" value="C:nucleus"/>
    <property type="evidence" value="ECO:0007669"/>
    <property type="project" value="UniProtKB-SubCell"/>
</dbReference>
<comment type="subcellular location">
    <subcellularLocation>
        <location evidence="2">Cytoplasm</location>
    </subcellularLocation>
    <subcellularLocation>
        <location evidence="1">Nucleus</location>
    </subcellularLocation>
</comment>
<accession>R9A9U0</accession>
<evidence type="ECO:0000256" key="2">
    <source>
        <dbReference type="ARBA" id="ARBA00004496"/>
    </source>
</evidence>
<dbReference type="EMBL" id="KE007251">
    <property type="protein sequence ID" value="EOQ98789.1"/>
    <property type="molecule type" value="Genomic_DNA"/>
</dbReference>
<dbReference type="GO" id="GO:0030014">
    <property type="term" value="C:CCR4-NOT complex"/>
    <property type="evidence" value="ECO:0007669"/>
    <property type="project" value="InterPro"/>
</dbReference>
<evidence type="ECO:0000256" key="4">
    <source>
        <dbReference type="ARBA" id="ARBA00014872"/>
    </source>
</evidence>
<dbReference type="KEGG" id="wic:J056_002826"/>
<evidence type="ECO:0000256" key="7">
    <source>
        <dbReference type="ARBA" id="ARBA00023158"/>
    </source>
</evidence>
<evidence type="ECO:0000256" key="9">
    <source>
        <dbReference type="ARBA" id="ARBA00023242"/>
    </source>
</evidence>
<dbReference type="STRING" id="1299270.R9A9U0"/>
<keyword evidence="9" id="KW-0539">Nucleus</keyword>
<gene>
    <name evidence="10" type="ORF">J056_002826</name>
</gene>
<keyword evidence="11" id="KW-1185">Reference proteome</keyword>
<evidence type="ECO:0000256" key="5">
    <source>
        <dbReference type="ARBA" id="ARBA00022490"/>
    </source>
</evidence>
<dbReference type="GO" id="GO:0031047">
    <property type="term" value="P:regulatory ncRNA-mediated gene silencing"/>
    <property type="evidence" value="ECO:0007669"/>
    <property type="project" value="UniProtKB-KW"/>
</dbReference>
<dbReference type="Proteomes" id="UP000014064">
    <property type="component" value="Unassembled WGS sequence"/>
</dbReference>
<evidence type="ECO:0000313" key="10">
    <source>
        <dbReference type="EMBL" id="EOQ98789.1"/>
    </source>
</evidence>
<keyword evidence="8" id="KW-0804">Transcription</keyword>
<evidence type="ECO:0000256" key="3">
    <source>
        <dbReference type="ARBA" id="ARBA00008030"/>
    </source>
</evidence>
<evidence type="ECO:0000256" key="1">
    <source>
        <dbReference type="ARBA" id="ARBA00004123"/>
    </source>
</evidence>
<evidence type="ECO:0000256" key="6">
    <source>
        <dbReference type="ARBA" id="ARBA00023015"/>
    </source>
</evidence>
<reference evidence="11" key="1">
    <citation type="journal article" date="2013" name="BMC Genomics">
        <title>Genome and transcriptome sequencing of the halophilic fungus Wallemia ichthyophaga: haloadaptations present and absent.</title>
        <authorList>
            <person name="Zajc J."/>
            <person name="Liu Y."/>
            <person name="Dai W."/>
            <person name="Yang Z."/>
            <person name="Hu J."/>
            <person name="Gostincar C."/>
            <person name="Gunde-Cimerman N."/>
        </authorList>
    </citation>
    <scope>NUCLEOTIDE SEQUENCE [LARGE SCALE GENOMIC DNA]</scope>
    <source>
        <strain evidence="11">EXF-994 / CBS 113033</strain>
    </source>
</reference>
<keyword evidence="7" id="KW-0943">RNA-mediated gene silencing</keyword>
<keyword evidence="6" id="KW-0805">Transcription regulation</keyword>
<organism evidence="10 11">
    <name type="scientific">Wallemia ichthyophaga (strain EXF-994 / CBS 113033)</name>
    <dbReference type="NCBI Taxonomy" id="1299270"/>
    <lineage>
        <taxon>Eukaryota</taxon>
        <taxon>Fungi</taxon>
        <taxon>Dikarya</taxon>
        <taxon>Basidiomycota</taxon>
        <taxon>Wallemiomycotina</taxon>
        <taxon>Wallemiomycetes</taxon>
        <taxon>Wallemiales</taxon>
        <taxon>Wallemiaceae</taxon>
        <taxon>Wallemia</taxon>
    </lineage>
</organism>
<dbReference type="GeneID" id="20375778"/>
<dbReference type="InterPro" id="IPR019312">
    <property type="entry name" value="CNOT11"/>
</dbReference>
<keyword evidence="5" id="KW-0963">Cytoplasm</keyword>
<comment type="similarity">
    <text evidence="3">Belongs to the CNOT11 family.</text>
</comment>
<evidence type="ECO:0000256" key="8">
    <source>
        <dbReference type="ARBA" id="ARBA00023163"/>
    </source>
</evidence>
<dbReference type="PANTHER" id="PTHR15975">
    <property type="entry name" value="CCR4-NOT TRANSCRIPTION COMPLEX SUBUNIT 11"/>
    <property type="match status" value="1"/>
</dbReference>
<evidence type="ECO:0000313" key="11">
    <source>
        <dbReference type="Proteomes" id="UP000014064"/>
    </source>
</evidence>
<dbReference type="PANTHER" id="PTHR15975:SF0">
    <property type="entry name" value="CCR4-NOT TRANSCRIPTION COMPLEX SUBUNIT 11"/>
    <property type="match status" value="1"/>
</dbReference>
<dbReference type="Pfam" id="PF10155">
    <property type="entry name" value="CNOT11"/>
    <property type="match status" value="1"/>
</dbReference>
<name>R9A9U0_WALI9</name>